<reference evidence="2 3" key="1">
    <citation type="submission" date="2016-10" db="EMBL/GenBank/DDBJ databases">
        <title>Genome sequence of Streptomyces gilvigriseus MUSC 26.</title>
        <authorList>
            <person name="Lee L.-H."/>
            <person name="Ser H.-L."/>
        </authorList>
    </citation>
    <scope>NUCLEOTIDE SEQUENCE [LARGE SCALE GENOMIC DNA]</scope>
    <source>
        <strain evidence="2 3">MUSC 26</strain>
    </source>
</reference>
<evidence type="ECO:0000313" key="2">
    <source>
        <dbReference type="EMBL" id="OIV36775.1"/>
    </source>
</evidence>
<sequence>MGAPLLRGMLMGAGAVAPGQFATRDVRRGPDFAGQDTAIWDLHAAPAAEEVPATIERLARLAEMAQQGLLTPEEFAAAKAKLLA</sequence>
<dbReference type="RefSeq" id="WP_071657269.1">
    <property type="nucleotide sequence ID" value="NZ_MLCF01000076.1"/>
</dbReference>
<comment type="caution">
    <text evidence="2">The sequence shown here is derived from an EMBL/GenBank/DDBJ whole genome shotgun (WGS) entry which is preliminary data.</text>
</comment>
<dbReference type="STRING" id="1428644.BIV57_14480"/>
<dbReference type="InterPro" id="IPR018649">
    <property type="entry name" value="SHOCT"/>
</dbReference>
<evidence type="ECO:0000259" key="1">
    <source>
        <dbReference type="Pfam" id="PF09851"/>
    </source>
</evidence>
<dbReference type="AlphaFoldDB" id="A0A1J7BDM0"/>
<proteinExistence type="predicted"/>
<dbReference type="Proteomes" id="UP000243342">
    <property type="component" value="Unassembled WGS sequence"/>
</dbReference>
<gene>
    <name evidence="2" type="ORF">BIV57_14480</name>
</gene>
<accession>A0A1J7BDM0</accession>
<dbReference type="Pfam" id="PF09851">
    <property type="entry name" value="SHOCT"/>
    <property type="match status" value="1"/>
</dbReference>
<evidence type="ECO:0000313" key="3">
    <source>
        <dbReference type="Proteomes" id="UP000243342"/>
    </source>
</evidence>
<dbReference type="EMBL" id="MLCF01000076">
    <property type="protein sequence ID" value="OIV36775.1"/>
    <property type="molecule type" value="Genomic_DNA"/>
</dbReference>
<keyword evidence="3" id="KW-1185">Reference proteome</keyword>
<protein>
    <recommendedName>
        <fullName evidence="1">SHOCT domain-containing protein</fullName>
    </recommendedName>
</protein>
<organism evidence="2 3">
    <name type="scientific">Mangrovactinospora gilvigrisea</name>
    <dbReference type="NCBI Taxonomy" id="1428644"/>
    <lineage>
        <taxon>Bacteria</taxon>
        <taxon>Bacillati</taxon>
        <taxon>Actinomycetota</taxon>
        <taxon>Actinomycetes</taxon>
        <taxon>Kitasatosporales</taxon>
        <taxon>Streptomycetaceae</taxon>
        <taxon>Mangrovactinospora</taxon>
    </lineage>
</organism>
<name>A0A1J7BDM0_9ACTN</name>
<feature type="domain" description="SHOCT" evidence="1">
    <location>
        <begin position="56"/>
        <end position="83"/>
    </location>
</feature>